<evidence type="ECO:0008006" key="4">
    <source>
        <dbReference type="Google" id="ProtNLM"/>
    </source>
</evidence>
<sequence length="126" mass="13924">MGNGGTFDRIERRAANRAWRQLPASVRAEVVRRSNGGEVHPDPEVAAVAERWSRANLERWWNRWPRWLLSLVGVALFVAGYMVGDGLSRTLLSGAGGVITVFGLLGVNRLAMAQIARAADRHRPSH</sequence>
<gene>
    <name evidence="2" type="ORF">GCM10020369_50340</name>
</gene>
<keyword evidence="1" id="KW-1133">Transmembrane helix</keyword>
<evidence type="ECO:0000313" key="2">
    <source>
        <dbReference type="EMBL" id="GAA3391643.1"/>
    </source>
</evidence>
<evidence type="ECO:0000313" key="3">
    <source>
        <dbReference type="Proteomes" id="UP001501676"/>
    </source>
</evidence>
<feature type="transmembrane region" description="Helical" evidence="1">
    <location>
        <begin position="90"/>
        <end position="111"/>
    </location>
</feature>
<reference evidence="3" key="1">
    <citation type="journal article" date="2019" name="Int. J. Syst. Evol. Microbiol.">
        <title>The Global Catalogue of Microorganisms (GCM) 10K type strain sequencing project: providing services to taxonomists for standard genome sequencing and annotation.</title>
        <authorList>
            <consortium name="The Broad Institute Genomics Platform"/>
            <consortium name="The Broad Institute Genome Sequencing Center for Infectious Disease"/>
            <person name="Wu L."/>
            <person name="Ma J."/>
        </authorList>
    </citation>
    <scope>NUCLEOTIDE SEQUENCE [LARGE SCALE GENOMIC DNA]</scope>
    <source>
        <strain evidence="3">JCM 9458</strain>
    </source>
</reference>
<name>A0ABP6T4Y8_9ACTN</name>
<proteinExistence type="predicted"/>
<comment type="caution">
    <text evidence="2">The sequence shown here is derived from an EMBL/GenBank/DDBJ whole genome shotgun (WGS) entry which is preliminary data.</text>
</comment>
<evidence type="ECO:0000256" key="1">
    <source>
        <dbReference type="SAM" id="Phobius"/>
    </source>
</evidence>
<keyword evidence="3" id="KW-1185">Reference proteome</keyword>
<dbReference type="EMBL" id="BAAAYN010000034">
    <property type="protein sequence ID" value="GAA3391643.1"/>
    <property type="molecule type" value="Genomic_DNA"/>
</dbReference>
<keyword evidence="1" id="KW-0472">Membrane</keyword>
<protein>
    <recommendedName>
        <fullName evidence="4">DUF3040 domain-containing protein</fullName>
    </recommendedName>
</protein>
<dbReference type="Proteomes" id="UP001501676">
    <property type="component" value="Unassembled WGS sequence"/>
</dbReference>
<keyword evidence="1" id="KW-0812">Transmembrane</keyword>
<organism evidence="2 3">
    <name type="scientific">Cryptosporangium minutisporangium</name>
    <dbReference type="NCBI Taxonomy" id="113569"/>
    <lineage>
        <taxon>Bacteria</taxon>
        <taxon>Bacillati</taxon>
        <taxon>Actinomycetota</taxon>
        <taxon>Actinomycetes</taxon>
        <taxon>Cryptosporangiales</taxon>
        <taxon>Cryptosporangiaceae</taxon>
        <taxon>Cryptosporangium</taxon>
    </lineage>
</organism>
<accession>A0ABP6T4Y8</accession>
<feature type="transmembrane region" description="Helical" evidence="1">
    <location>
        <begin position="67"/>
        <end position="84"/>
    </location>
</feature>